<accession>A0A841H5A8</accession>
<feature type="binding site" evidence="13">
    <location>
        <begin position="157"/>
        <end position="160"/>
    </location>
    <ligand>
        <name>ATP</name>
        <dbReference type="ChEBI" id="CHEBI:30616"/>
    </ligand>
</feature>
<dbReference type="Gene3D" id="3.40.50.620">
    <property type="entry name" value="HUPs"/>
    <property type="match status" value="1"/>
</dbReference>
<keyword evidence="9 13" id="KW-0547">Nucleotide-binding</keyword>
<dbReference type="Pfam" id="PF02569">
    <property type="entry name" value="Pantoate_ligase"/>
    <property type="match status" value="1"/>
</dbReference>
<reference evidence="14 15" key="1">
    <citation type="submission" date="2020-08" db="EMBL/GenBank/DDBJ databases">
        <title>Genomic Encyclopedia of Type Strains, Phase IV (KMG-IV): sequencing the most valuable type-strain genomes for metagenomic binning, comparative biology and taxonomic classification.</title>
        <authorList>
            <person name="Goeker M."/>
        </authorList>
    </citation>
    <scope>NUCLEOTIDE SEQUENCE [LARGE SCALE GENOMIC DNA]</scope>
    <source>
        <strain evidence="14 15">DSM 29007</strain>
    </source>
</reference>
<dbReference type="UniPathway" id="UPA00028">
    <property type="reaction ID" value="UER00005"/>
</dbReference>
<keyword evidence="6 13" id="KW-0963">Cytoplasm</keyword>
<feature type="binding site" evidence="13">
    <location>
        <position position="186"/>
    </location>
    <ligand>
        <name>ATP</name>
        <dbReference type="ChEBI" id="CHEBI:30616"/>
    </ligand>
</feature>
<evidence type="ECO:0000256" key="2">
    <source>
        <dbReference type="ARBA" id="ARBA00004990"/>
    </source>
</evidence>
<dbReference type="NCBIfam" id="TIGR00125">
    <property type="entry name" value="cyt_tran_rel"/>
    <property type="match status" value="1"/>
</dbReference>
<evidence type="ECO:0000256" key="13">
    <source>
        <dbReference type="HAMAP-Rule" id="MF_00158"/>
    </source>
</evidence>
<dbReference type="GO" id="GO:0005524">
    <property type="term" value="F:ATP binding"/>
    <property type="evidence" value="ECO:0007669"/>
    <property type="project" value="UniProtKB-KW"/>
</dbReference>
<evidence type="ECO:0000256" key="8">
    <source>
        <dbReference type="ARBA" id="ARBA00022655"/>
    </source>
</evidence>
<evidence type="ECO:0000256" key="1">
    <source>
        <dbReference type="ARBA" id="ARBA00004496"/>
    </source>
</evidence>
<evidence type="ECO:0000256" key="11">
    <source>
        <dbReference type="ARBA" id="ARBA00048258"/>
    </source>
</evidence>
<evidence type="ECO:0000256" key="9">
    <source>
        <dbReference type="ARBA" id="ARBA00022741"/>
    </source>
</evidence>
<dbReference type="HAMAP" id="MF_00158">
    <property type="entry name" value="PanC"/>
    <property type="match status" value="1"/>
</dbReference>
<dbReference type="AlphaFoldDB" id="A0A841H5A8"/>
<comment type="pathway">
    <text evidence="2 13">Cofactor biosynthesis; (R)-pantothenate biosynthesis; (R)-pantothenate from (R)-pantoate and beta-alanine: step 1/1.</text>
</comment>
<name>A0A841H5A8_9BACT</name>
<dbReference type="EC" id="6.3.2.1" evidence="4 13"/>
<comment type="catalytic activity">
    <reaction evidence="11 13">
        <text>(R)-pantoate + beta-alanine + ATP = (R)-pantothenate + AMP + diphosphate + H(+)</text>
        <dbReference type="Rhea" id="RHEA:10912"/>
        <dbReference type="ChEBI" id="CHEBI:15378"/>
        <dbReference type="ChEBI" id="CHEBI:15980"/>
        <dbReference type="ChEBI" id="CHEBI:29032"/>
        <dbReference type="ChEBI" id="CHEBI:30616"/>
        <dbReference type="ChEBI" id="CHEBI:33019"/>
        <dbReference type="ChEBI" id="CHEBI:57966"/>
        <dbReference type="ChEBI" id="CHEBI:456215"/>
        <dbReference type="EC" id="6.3.2.1"/>
    </reaction>
</comment>
<dbReference type="Proteomes" id="UP000582837">
    <property type="component" value="Unassembled WGS sequence"/>
</dbReference>
<dbReference type="RefSeq" id="WP_205762097.1">
    <property type="nucleotide sequence ID" value="NZ_JABDTL010000002.1"/>
</dbReference>
<dbReference type="GO" id="GO:0005829">
    <property type="term" value="C:cytosol"/>
    <property type="evidence" value="ECO:0007669"/>
    <property type="project" value="TreeGrafter"/>
</dbReference>
<evidence type="ECO:0000313" key="14">
    <source>
        <dbReference type="EMBL" id="MBB6073415.1"/>
    </source>
</evidence>
<dbReference type="PANTHER" id="PTHR21299">
    <property type="entry name" value="CYTIDYLATE KINASE/PANTOATE-BETA-ALANINE LIGASE"/>
    <property type="match status" value="1"/>
</dbReference>
<keyword evidence="8 13" id="KW-0566">Pantothenate biosynthesis</keyword>
<dbReference type="PANTHER" id="PTHR21299:SF1">
    <property type="entry name" value="PANTOATE--BETA-ALANINE LIGASE"/>
    <property type="match status" value="1"/>
</dbReference>
<comment type="miscellaneous">
    <text evidence="13">The reaction proceeds by a bi uni uni bi ping pong mechanism.</text>
</comment>
<feature type="binding site" evidence="13">
    <location>
        <position position="70"/>
    </location>
    <ligand>
        <name>beta-alanine</name>
        <dbReference type="ChEBI" id="CHEBI:57966"/>
    </ligand>
</feature>
<dbReference type="InterPro" id="IPR042176">
    <property type="entry name" value="Pantoate_ligase_C"/>
</dbReference>
<comment type="subunit">
    <text evidence="13">Homodimer.</text>
</comment>
<gene>
    <name evidence="13" type="primary">panC</name>
    <name evidence="14" type="ORF">HNQ61_005082</name>
</gene>
<evidence type="ECO:0000256" key="5">
    <source>
        <dbReference type="ARBA" id="ARBA00014155"/>
    </source>
</evidence>
<comment type="caution">
    <text evidence="14">The sequence shown here is derived from an EMBL/GenBank/DDBJ whole genome shotgun (WGS) entry which is preliminary data.</text>
</comment>
<comment type="function">
    <text evidence="12 13">Catalyzes the condensation of pantoate with beta-alanine in an ATP-dependent reaction via a pantoyl-adenylate intermediate.</text>
</comment>
<comment type="similarity">
    <text evidence="3 13">Belongs to the pantothenate synthetase family.</text>
</comment>
<dbReference type="InterPro" id="IPR014729">
    <property type="entry name" value="Rossmann-like_a/b/a_fold"/>
</dbReference>
<keyword evidence="7 13" id="KW-0436">Ligase</keyword>
<evidence type="ECO:0000256" key="12">
    <source>
        <dbReference type="ARBA" id="ARBA00055042"/>
    </source>
</evidence>
<feature type="binding site" evidence="13">
    <location>
        <position position="70"/>
    </location>
    <ligand>
        <name>(R)-pantoate</name>
        <dbReference type="ChEBI" id="CHEBI:15980"/>
    </ligand>
</feature>
<dbReference type="InterPro" id="IPR004821">
    <property type="entry name" value="Cyt_trans-like"/>
</dbReference>
<comment type="subcellular location">
    <subcellularLocation>
        <location evidence="1 13">Cytoplasm</location>
    </subcellularLocation>
</comment>
<dbReference type="FunFam" id="3.40.50.620:FF:000114">
    <property type="entry name" value="Pantothenate synthetase"/>
    <property type="match status" value="1"/>
</dbReference>
<feature type="binding site" evidence="13">
    <location>
        <position position="163"/>
    </location>
    <ligand>
        <name>(R)-pantoate</name>
        <dbReference type="ChEBI" id="CHEBI:15980"/>
    </ligand>
</feature>
<dbReference type="InterPro" id="IPR003721">
    <property type="entry name" value="Pantoate_ligase"/>
</dbReference>
<feature type="active site" description="Proton donor" evidence="13">
    <location>
        <position position="46"/>
    </location>
</feature>
<dbReference type="SUPFAM" id="SSF52374">
    <property type="entry name" value="Nucleotidylyl transferase"/>
    <property type="match status" value="1"/>
</dbReference>
<dbReference type="EMBL" id="JACHIA010000024">
    <property type="protein sequence ID" value="MBB6073415.1"/>
    <property type="molecule type" value="Genomic_DNA"/>
</dbReference>
<dbReference type="Gene3D" id="3.30.1300.10">
    <property type="entry name" value="Pantoate-beta-alanine ligase, C-terminal domain"/>
    <property type="match status" value="1"/>
</dbReference>
<dbReference type="GO" id="GO:0015940">
    <property type="term" value="P:pantothenate biosynthetic process"/>
    <property type="evidence" value="ECO:0007669"/>
    <property type="project" value="UniProtKB-UniRule"/>
</dbReference>
<evidence type="ECO:0000256" key="10">
    <source>
        <dbReference type="ARBA" id="ARBA00022840"/>
    </source>
</evidence>
<evidence type="ECO:0000256" key="3">
    <source>
        <dbReference type="ARBA" id="ARBA00009256"/>
    </source>
</evidence>
<sequence>MSMAVDARPLQLVHGRADLRAAIAAARDAGETVALVPTMGFLHAGHMSLVDRARELADRVMMSIFVNPLQFGPSEDLDRYPRDLDGDLELAREHGVDLVFAPSAAEMYPHGAQQVMVEPGPLGSRMEGAIRPGHFSGMLTVVAKLFGLFMPDVAVFGQKDFQQATLIRRMVGDLNIPVRVEVAPIVREADGLAMSSRNVYLSVEERERALALHRGLQRADALFAGGERDAAVLRQALWAALRVPGIEPEYAEAVNPDTLEPVTAAAPGTVLLVAARVGGTRLIDNAVLF</sequence>
<keyword evidence="10 13" id="KW-0067">ATP-binding</keyword>
<dbReference type="CDD" id="cd00560">
    <property type="entry name" value="PanC"/>
    <property type="match status" value="1"/>
</dbReference>
<evidence type="ECO:0000256" key="7">
    <source>
        <dbReference type="ARBA" id="ARBA00022598"/>
    </source>
</evidence>
<dbReference type="NCBIfam" id="TIGR00018">
    <property type="entry name" value="panC"/>
    <property type="match status" value="1"/>
</dbReference>
<protein>
    <recommendedName>
        <fullName evidence="5 13">Pantothenate synthetase</fullName>
        <shortName evidence="13">PS</shortName>
        <ecNumber evidence="4 13">6.3.2.1</ecNumber>
    </recommendedName>
    <alternativeName>
        <fullName evidence="13">Pantoate--beta-alanine ligase</fullName>
    </alternativeName>
    <alternativeName>
        <fullName evidence="13">Pantoate-activating enzyme</fullName>
    </alternativeName>
</protein>
<feature type="binding site" evidence="13">
    <location>
        <begin position="194"/>
        <end position="197"/>
    </location>
    <ligand>
        <name>ATP</name>
        <dbReference type="ChEBI" id="CHEBI:30616"/>
    </ligand>
</feature>
<organism evidence="14 15">
    <name type="scientific">Longimicrobium terrae</name>
    <dbReference type="NCBI Taxonomy" id="1639882"/>
    <lineage>
        <taxon>Bacteria</taxon>
        <taxon>Pseudomonadati</taxon>
        <taxon>Gemmatimonadota</taxon>
        <taxon>Longimicrobiia</taxon>
        <taxon>Longimicrobiales</taxon>
        <taxon>Longimicrobiaceae</taxon>
        <taxon>Longimicrobium</taxon>
    </lineage>
</organism>
<keyword evidence="15" id="KW-1185">Reference proteome</keyword>
<evidence type="ECO:0000256" key="4">
    <source>
        <dbReference type="ARBA" id="ARBA00012219"/>
    </source>
</evidence>
<feature type="binding site" evidence="13">
    <location>
        <begin position="39"/>
        <end position="46"/>
    </location>
    <ligand>
        <name>ATP</name>
        <dbReference type="ChEBI" id="CHEBI:30616"/>
    </ligand>
</feature>
<evidence type="ECO:0000313" key="15">
    <source>
        <dbReference type="Proteomes" id="UP000582837"/>
    </source>
</evidence>
<proteinExistence type="inferred from homology"/>
<dbReference type="GO" id="GO:0004592">
    <property type="term" value="F:pantoate-beta-alanine ligase activity"/>
    <property type="evidence" value="ECO:0007669"/>
    <property type="project" value="UniProtKB-UniRule"/>
</dbReference>
<evidence type="ECO:0000256" key="6">
    <source>
        <dbReference type="ARBA" id="ARBA00022490"/>
    </source>
</evidence>